<accession>A0A8S5PJ16</accession>
<organism evidence="1">
    <name type="scientific">Siphoviridae sp. ctwIa5</name>
    <dbReference type="NCBI Taxonomy" id="2825729"/>
    <lineage>
        <taxon>Viruses</taxon>
        <taxon>Duplodnaviria</taxon>
        <taxon>Heunggongvirae</taxon>
        <taxon>Uroviricota</taxon>
        <taxon>Caudoviricetes</taxon>
    </lineage>
</organism>
<evidence type="ECO:0000313" key="1">
    <source>
        <dbReference type="EMBL" id="DAE06180.1"/>
    </source>
</evidence>
<dbReference type="EMBL" id="BK015430">
    <property type="protein sequence ID" value="DAE06180.1"/>
    <property type="molecule type" value="Genomic_DNA"/>
</dbReference>
<sequence>MSETPMFDKDSVGVAKGRPGGYAAVFPVGTDISVLTEPSKTLKELIGQHHGASLGYISEDGVTFTTDTDSEGHNDWGGSEVARDLTSYADSAQMTFIQSSVAVLKTIYGDDNVTESGATVTIRHNRNFTDPHVYVFDSVISSTKVLRNVIPIGQAFERDDVSYNSSDLLGYTPTITCVPYNDNGDTHTTAIYDTVKAAQVAVQQDEGAAEDEPKAVTA</sequence>
<protein>
    <submittedName>
        <fullName evidence="1">Tail protein</fullName>
    </submittedName>
</protein>
<reference evidence="1" key="1">
    <citation type="journal article" date="2021" name="Proc. Natl. Acad. Sci. U.S.A.">
        <title>A Catalog of Tens of Thousands of Viruses from Human Metagenomes Reveals Hidden Associations with Chronic Diseases.</title>
        <authorList>
            <person name="Tisza M.J."/>
            <person name="Buck C.B."/>
        </authorList>
    </citation>
    <scope>NUCLEOTIDE SEQUENCE</scope>
    <source>
        <strain evidence="1">CtwIa5</strain>
    </source>
</reference>
<name>A0A8S5PJ16_9CAUD</name>
<proteinExistence type="predicted"/>